<dbReference type="Gene3D" id="3.40.50.2300">
    <property type="match status" value="2"/>
</dbReference>
<dbReference type="EMBL" id="QNVH01000058">
    <property type="protein sequence ID" value="TDA37692.1"/>
    <property type="molecule type" value="Genomic_DNA"/>
</dbReference>
<dbReference type="CDD" id="cd06304">
    <property type="entry name" value="PBP1_BmpA_Med_PnrA-like"/>
    <property type="match status" value="1"/>
</dbReference>
<dbReference type="Proteomes" id="UP000315399">
    <property type="component" value="Unassembled WGS sequence"/>
</dbReference>
<dbReference type="PANTHER" id="PTHR43208">
    <property type="entry name" value="ABC TRANSPORTER SUBSTRATE-BINDING PROTEIN"/>
    <property type="match status" value="1"/>
</dbReference>
<comment type="caution">
    <text evidence="3">The sequence shown here is derived from an EMBL/GenBank/DDBJ whole genome shotgun (WGS) entry which is preliminary data.</text>
</comment>
<evidence type="ECO:0000313" key="3">
    <source>
        <dbReference type="EMBL" id="TDA37692.1"/>
    </source>
</evidence>
<dbReference type="GO" id="GO:0005886">
    <property type="term" value="C:plasma membrane"/>
    <property type="evidence" value="ECO:0007669"/>
    <property type="project" value="InterPro"/>
</dbReference>
<dbReference type="AlphaFoldDB" id="A0A523B9Z6"/>
<proteinExistence type="predicted"/>
<dbReference type="InterPro" id="IPR052910">
    <property type="entry name" value="ABC-Purine-Binding"/>
</dbReference>
<name>A0A523B9Z6_9CREN</name>
<organism evidence="3 4">
    <name type="scientific">Thermoproteota archaeon</name>
    <dbReference type="NCBI Taxonomy" id="2056631"/>
    <lineage>
        <taxon>Archaea</taxon>
        <taxon>Thermoproteota</taxon>
    </lineage>
</organism>
<protein>
    <submittedName>
        <fullName evidence="3">BMP family ABC transporter substrate-binding protein</fullName>
    </submittedName>
</protein>
<evidence type="ECO:0000259" key="2">
    <source>
        <dbReference type="Pfam" id="PF02608"/>
    </source>
</evidence>
<dbReference type="PANTHER" id="PTHR43208:SF1">
    <property type="entry name" value="ABC TRANSPORTER SUBSTRATE-BINDING PROTEIN"/>
    <property type="match status" value="1"/>
</dbReference>
<dbReference type="SUPFAM" id="SSF53822">
    <property type="entry name" value="Periplasmic binding protein-like I"/>
    <property type="match status" value="1"/>
</dbReference>
<feature type="domain" description="ABC transporter substrate-binding protein PnrA-like" evidence="2">
    <location>
        <begin position="42"/>
        <end position="323"/>
    </location>
</feature>
<keyword evidence="1" id="KW-0732">Signal</keyword>
<evidence type="ECO:0000313" key="4">
    <source>
        <dbReference type="Proteomes" id="UP000315399"/>
    </source>
</evidence>
<sequence>MKTSLVVAIVVVAIVVVGAAYAYTSIIAPAQKFKVAAVYVTPIEETWNQVLHNALIKAKNELGIDYAYSEKVSESDVERVIREYINGGYRLIMPHSWGFWETTDRLAPQFPNVYFAQGSGLCKNFGKNLALYDYYIQEAAFEAGAIAAKITKTNKLGIVTAFPGVGDVNNLLNGFIAGAKYVNPNVNVTISYINSWYDPAKAKTAASALIASGVDVIYAERYGVFEACKDPSGKVLAYAFGNIVDQNSLAPDVVVGSVTWDLYPMVKTFIQGAQSGNFPAGVYYTTMKTGGSKFVWNSAFAQNLTAVKAFADNLESLIINGTIKWTVDGNLVPLSTPNFAEPKP</sequence>
<reference evidence="3 4" key="1">
    <citation type="journal article" date="2019" name="Nat. Microbiol.">
        <title>Expanding anaerobic alkane metabolism in the domain of Archaea.</title>
        <authorList>
            <person name="Wang Y."/>
            <person name="Wegener G."/>
            <person name="Hou J."/>
            <person name="Wang F."/>
            <person name="Xiao X."/>
        </authorList>
    </citation>
    <scope>NUCLEOTIDE SEQUENCE [LARGE SCALE GENOMIC DNA]</scope>
    <source>
        <strain evidence="3">WYZ-LMO10</strain>
    </source>
</reference>
<gene>
    <name evidence="3" type="ORF">DSO08_05230</name>
</gene>
<dbReference type="InterPro" id="IPR028082">
    <property type="entry name" value="Peripla_BP_I"/>
</dbReference>
<evidence type="ECO:0000256" key="1">
    <source>
        <dbReference type="ARBA" id="ARBA00022729"/>
    </source>
</evidence>
<dbReference type="InterPro" id="IPR003760">
    <property type="entry name" value="PnrA-like"/>
</dbReference>
<dbReference type="Pfam" id="PF02608">
    <property type="entry name" value="Bmp"/>
    <property type="match status" value="1"/>
</dbReference>
<accession>A0A523B9Z6</accession>